<accession>A0A448WVN3</accession>
<gene>
    <name evidence="2" type="ORF">PXEA_LOCUS14739</name>
</gene>
<feature type="region of interest" description="Disordered" evidence="1">
    <location>
        <begin position="100"/>
        <end position="175"/>
    </location>
</feature>
<evidence type="ECO:0000313" key="3">
    <source>
        <dbReference type="Proteomes" id="UP000784294"/>
    </source>
</evidence>
<evidence type="ECO:0000256" key="1">
    <source>
        <dbReference type="SAM" id="MobiDB-lite"/>
    </source>
</evidence>
<reference evidence="2" key="1">
    <citation type="submission" date="2018-11" db="EMBL/GenBank/DDBJ databases">
        <authorList>
            <consortium name="Pathogen Informatics"/>
        </authorList>
    </citation>
    <scope>NUCLEOTIDE SEQUENCE</scope>
</reference>
<evidence type="ECO:0000313" key="2">
    <source>
        <dbReference type="EMBL" id="VEL21299.1"/>
    </source>
</evidence>
<name>A0A448WVN3_9PLAT</name>
<dbReference type="AlphaFoldDB" id="A0A448WVN3"/>
<keyword evidence="3" id="KW-1185">Reference proteome</keyword>
<organism evidence="2 3">
    <name type="scientific">Protopolystoma xenopodis</name>
    <dbReference type="NCBI Taxonomy" id="117903"/>
    <lineage>
        <taxon>Eukaryota</taxon>
        <taxon>Metazoa</taxon>
        <taxon>Spiralia</taxon>
        <taxon>Lophotrochozoa</taxon>
        <taxon>Platyhelminthes</taxon>
        <taxon>Monogenea</taxon>
        <taxon>Polyopisthocotylea</taxon>
        <taxon>Polystomatidea</taxon>
        <taxon>Polystomatidae</taxon>
        <taxon>Protopolystoma</taxon>
    </lineage>
</organism>
<feature type="compositionally biased region" description="Polar residues" evidence="1">
    <location>
        <begin position="100"/>
        <end position="138"/>
    </location>
</feature>
<dbReference type="Proteomes" id="UP000784294">
    <property type="component" value="Unassembled WGS sequence"/>
</dbReference>
<feature type="compositionally biased region" description="Pro residues" evidence="1">
    <location>
        <begin position="1"/>
        <end position="12"/>
    </location>
</feature>
<proteinExistence type="predicted"/>
<sequence>MMLLSSPPPAPPSSTRVSSPAEILSSPTATTPYAYLNVPVSPAEALLTHTLPAIGQLQLSVWRSQLADEVRGLAGQMWPGISGAPPSGEAAITNTAVVSPASATTPTGKSSSTGAWNSQATSRRTPGSPTEPLQSALGTSGARESVSLNGSGQVLGDANALPPAAWSKRLESKIA</sequence>
<feature type="region of interest" description="Disordered" evidence="1">
    <location>
        <begin position="1"/>
        <end position="23"/>
    </location>
</feature>
<comment type="caution">
    <text evidence="2">The sequence shown here is derived from an EMBL/GenBank/DDBJ whole genome shotgun (WGS) entry which is preliminary data.</text>
</comment>
<protein>
    <submittedName>
        <fullName evidence="2">Uncharacterized protein</fullName>
    </submittedName>
</protein>
<dbReference type="EMBL" id="CAAALY010050582">
    <property type="protein sequence ID" value="VEL21299.1"/>
    <property type="molecule type" value="Genomic_DNA"/>
</dbReference>